<name>A0A9D4U9Z5_ADICA</name>
<feature type="transmembrane region" description="Helical" evidence="9">
    <location>
        <begin position="90"/>
        <end position="110"/>
    </location>
</feature>
<evidence type="ECO:0000313" key="11">
    <source>
        <dbReference type="Proteomes" id="UP000886520"/>
    </source>
</evidence>
<keyword evidence="6" id="KW-0406">Ion transport</keyword>
<keyword evidence="7 9" id="KW-0472">Membrane</keyword>
<dbReference type="OrthoDB" id="68611at2759"/>
<evidence type="ECO:0000256" key="5">
    <source>
        <dbReference type="ARBA" id="ARBA00022989"/>
    </source>
</evidence>
<keyword evidence="11" id="KW-1185">Reference proteome</keyword>
<reference evidence="10" key="1">
    <citation type="submission" date="2021-01" db="EMBL/GenBank/DDBJ databases">
        <title>Adiantum capillus-veneris genome.</title>
        <authorList>
            <person name="Fang Y."/>
            <person name="Liao Q."/>
        </authorList>
    </citation>
    <scope>NUCLEOTIDE SEQUENCE</scope>
    <source>
        <strain evidence="10">H3</strain>
        <tissue evidence="10">Leaf</tissue>
    </source>
</reference>
<dbReference type="Pfam" id="PF11744">
    <property type="entry name" value="ALMT"/>
    <property type="match status" value="2"/>
</dbReference>
<evidence type="ECO:0000256" key="4">
    <source>
        <dbReference type="ARBA" id="ARBA00022692"/>
    </source>
</evidence>
<dbReference type="Proteomes" id="UP000886520">
    <property type="component" value="Chromosome 20"/>
</dbReference>
<organism evidence="10 11">
    <name type="scientific">Adiantum capillus-veneris</name>
    <name type="common">Maidenhair fern</name>
    <dbReference type="NCBI Taxonomy" id="13818"/>
    <lineage>
        <taxon>Eukaryota</taxon>
        <taxon>Viridiplantae</taxon>
        <taxon>Streptophyta</taxon>
        <taxon>Embryophyta</taxon>
        <taxon>Tracheophyta</taxon>
        <taxon>Polypodiopsida</taxon>
        <taxon>Polypodiidae</taxon>
        <taxon>Polypodiales</taxon>
        <taxon>Pteridineae</taxon>
        <taxon>Pteridaceae</taxon>
        <taxon>Vittarioideae</taxon>
        <taxon>Adiantum</taxon>
    </lineage>
</organism>
<gene>
    <name evidence="10" type="ORF">GOP47_0020677</name>
</gene>
<evidence type="ECO:0000256" key="7">
    <source>
        <dbReference type="ARBA" id="ARBA00023136"/>
    </source>
</evidence>
<protein>
    <recommendedName>
        <fullName evidence="12">Aluminum-activated malate transporter</fullName>
    </recommendedName>
</protein>
<keyword evidence="3" id="KW-0813">Transport</keyword>
<dbReference type="PANTHER" id="PTHR31086">
    <property type="entry name" value="ALUMINUM-ACTIVATED MALATE TRANSPORTER 10"/>
    <property type="match status" value="1"/>
</dbReference>
<dbReference type="InterPro" id="IPR020966">
    <property type="entry name" value="ALMT"/>
</dbReference>
<comment type="similarity">
    <text evidence="2">Belongs to the aromatic acid exporter (TC 2.A.85) family.</text>
</comment>
<evidence type="ECO:0000256" key="6">
    <source>
        <dbReference type="ARBA" id="ARBA00023065"/>
    </source>
</evidence>
<feature type="transmembrane region" description="Helical" evidence="9">
    <location>
        <begin position="117"/>
        <end position="136"/>
    </location>
</feature>
<feature type="transmembrane region" description="Helical" evidence="9">
    <location>
        <begin position="35"/>
        <end position="52"/>
    </location>
</feature>
<evidence type="ECO:0000256" key="2">
    <source>
        <dbReference type="ARBA" id="ARBA00007079"/>
    </source>
</evidence>
<evidence type="ECO:0008006" key="12">
    <source>
        <dbReference type="Google" id="ProtNLM"/>
    </source>
</evidence>
<dbReference type="GO" id="GO:0015743">
    <property type="term" value="P:malate transport"/>
    <property type="evidence" value="ECO:0007669"/>
    <property type="project" value="InterPro"/>
</dbReference>
<feature type="transmembrane region" description="Helical" evidence="9">
    <location>
        <begin position="142"/>
        <end position="162"/>
    </location>
</feature>
<comment type="subcellular location">
    <subcellularLocation>
        <location evidence="1">Membrane</location>
        <topology evidence="1">Multi-pass membrane protein</topology>
    </subcellularLocation>
</comment>
<proteinExistence type="inferred from homology"/>
<evidence type="ECO:0000256" key="3">
    <source>
        <dbReference type="ARBA" id="ARBA00022448"/>
    </source>
</evidence>
<keyword evidence="8" id="KW-0407">Ion channel</keyword>
<evidence type="ECO:0000256" key="1">
    <source>
        <dbReference type="ARBA" id="ARBA00004141"/>
    </source>
</evidence>
<dbReference type="GO" id="GO:0034220">
    <property type="term" value="P:monoatomic ion transmembrane transport"/>
    <property type="evidence" value="ECO:0007669"/>
    <property type="project" value="UniProtKB-KW"/>
</dbReference>
<dbReference type="EMBL" id="JABFUD020000020">
    <property type="protein sequence ID" value="KAI5064007.1"/>
    <property type="molecule type" value="Genomic_DNA"/>
</dbReference>
<feature type="transmembrane region" description="Helical" evidence="9">
    <location>
        <begin position="64"/>
        <end position="84"/>
    </location>
</feature>
<evidence type="ECO:0000256" key="9">
    <source>
        <dbReference type="SAM" id="Phobius"/>
    </source>
</evidence>
<dbReference type="GO" id="GO:0016020">
    <property type="term" value="C:membrane"/>
    <property type="evidence" value="ECO:0007669"/>
    <property type="project" value="UniProtKB-SubCell"/>
</dbReference>
<sequence length="443" mass="49525">MSNLDASAPLLSADADRTTERRHCWGSITAPFQRLWHGLYTSISWVACTVWMHLTKEPAKTIHAFKMALALTLAFLLVLVKAPYSLFGSHAIWAIMTVIVVFEVTVGATLSKGLNRGAGTLLAGLLAVIIGEIAGLSDGVMHPIMVGMSAFIVGGVVTYGKLWPTMKPYDYRVKHSLEVCVNEYLRGAVLERVPSKILMGLAADDPVYKGYRLALLSAAKEESLATFASWEPPHGRFRRFKYPWQNYVKVGAILRHCIYSVVALHACLRSAIQAPLQVRALLKDELLGLSQQCALVFRKLGQEVWLMQKSDHTTILNGVRKAIERLQHSLYLHSYLLVRPETGILEENLMEELPLSVIPEIKQNEGEGDDGGAFVQTPGVTKLGVAFAHEASRESAKKRYRKLHSWPYRPEDDFDFAKDLVFEQKGSKRRQRSKQMGQRLQLS</sequence>
<dbReference type="AlphaFoldDB" id="A0A9D4U9Z5"/>
<comment type="caution">
    <text evidence="10">The sequence shown here is derived from an EMBL/GenBank/DDBJ whole genome shotgun (WGS) entry which is preliminary data.</text>
</comment>
<evidence type="ECO:0000313" key="10">
    <source>
        <dbReference type="EMBL" id="KAI5064007.1"/>
    </source>
</evidence>
<keyword evidence="4 9" id="KW-0812">Transmembrane</keyword>
<accession>A0A9D4U9Z5</accession>
<evidence type="ECO:0000256" key="8">
    <source>
        <dbReference type="ARBA" id="ARBA00023303"/>
    </source>
</evidence>
<keyword evidence="5 9" id="KW-1133">Transmembrane helix</keyword>